<evidence type="ECO:0000313" key="1">
    <source>
        <dbReference type="EMBL" id="KAG5649350.1"/>
    </source>
</evidence>
<accession>A0A9P7KI46</accession>
<feature type="non-terminal residue" evidence="1">
    <location>
        <position position="123"/>
    </location>
</feature>
<reference evidence="1" key="2">
    <citation type="submission" date="2021-10" db="EMBL/GenBank/DDBJ databases">
        <title>Phylogenomics reveals ancestral predisposition of the termite-cultivated fungus Termitomyces towards a domesticated lifestyle.</title>
        <authorList>
            <person name="Auxier B."/>
            <person name="Grum-Grzhimaylo A."/>
            <person name="Cardenas M.E."/>
            <person name="Lodge J.D."/>
            <person name="Laessoe T."/>
            <person name="Pedersen O."/>
            <person name="Smith M.E."/>
            <person name="Kuyper T.W."/>
            <person name="Franco-Molano E.A."/>
            <person name="Baroni T.J."/>
            <person name="Aanen D.K."/>
        </authorList>
    </citation>
    <scope>NUCLEOTIDE SEQUENCE</scope>
    <source>
        <strain evidence="1">D49</strain>
    </source>
</reference>
<comment type="caution">
    <text evidence="1">The sequence shown here is derived from an EMBL/GenBank/DDBJ whole genome shotgun (WGS) entry which is preliminary data.</text>
</comment>
<organism evidence="1 2">
    <name type="scientific">Sphagnurus paluster</name>
    <dbReference type="NCBI Taxonomy" id="117069"/>
    <lineage>
        <taxon>Eukaryota</taxon>
        <taxon>Fungi</taxon>
        <taxon>Dikarya</taxon>
        <taxon>Basidiomycota</taxon>
        <taxon>Agaricomycotina</taxon>
        <taxon>Agaricomycetes</taxon>
        <taxon>Agaricomycetidae</taxon>
        <taxon>Agaricales</taxon>
        <taxon>Tricholomatineae</taxon>
        <taxon>Lyophyllaceae</taxon>
        <taxon>Sphagnurus</taxon>
    </lineage>
</organism>
<protein>
    <submittedName>
        <fullName evidence="1">Uncharacterized protein</fullName>
    </submittedName>
</protein>
<sequence length="123" mass="13550">MPPSDSRKKRKLSDLGAEDTNLLLSALATFQDTLDEDDEDLPAELIPALEKLRGKLEVVPHTSFSKADPYTLNKVNISARPLYLCEEKRQEIEATGKAAITGALSFDTTAELVQLVRNHVSLT</sequence>
<reference evidence="1" key="1">
    <citation type="submission" date="2021-02" db="EMBL/GenBank/DDBJ databases">
        <authorList>
            <person name="Nieuwenhuis M."/>
            <person name="Van De Peppel L.J.J."/>
        </authorList>
    </citation>
    <scope>NUCLEOTIDE SEQUENCE</scope>
    <source>
        <strain evidence="1">D49</strain>
    </source>
</reference>
<gene>
    <name evidence="1" type="ORF">H0H81_004398</name>
</gene>
<evidence type="ECO:0000313" key="2">
    <source>
        <dbReference type="Proteomes" id="UP000717328"/>
    </source>
</evidence>
<dbReference type="EMBL" id="JABCKI010001121">
    <property type="protein sequence ID" value="KAG5649350.1"/>
    <property type="molecule type" value="Genomic_DNA"/>
</dbReference>
<name>A0A9P7KI46_9AGAR</name>
<proteinExistence type="predicted"/>
<dbReference type="OrthoDB" id="3248728at2759"/>
<dbReference type="Proteomes" id="UP000717328">
    <property type="component" value="Unassembled WGS sequence"/>
</dbReference>
<dbReference type="AlphaFoldDB" id="A0A9P7KI46"/>
<keyword evidence="2" id="KW-1185">Reference proteome</keyword>